<proteinExistence type="predicted"/>
<protein>
    <submittedName>
        <fullName evidence="2">Sel1 repeat family protein</fullName>
    </submittedName>
</protein>
<dbReference type="InterPro" id="IPR011990">
    <property type="entry name" value="TPR-like_helical_dom_sf"/>
</dbReference>
<name>A0ABT2FP30_9GAMM</name>
<dbReference type="RefSeq" id="WP_238897762.1">
    <property type="nucleotide sequence ID" value="NZ_JAKOGG010000016.1"/>
</dbReference>
<evidence type="ECO:0000313" key="3">
    <source>
        <dbReference type="Proteomes" id="UP001201549"/>
    </source>
</evidence>
<dbReference type="Pfam" id="PF08238">
    <property type="entry name" value="Sel1"/>
    <property type="match status" value="3"/>
</dbReference>
<feature type="signal peptide" evidence="1">
    <location>
        <begin position="1"/>
        <end position="20"/>
    </location>
</feature>
<dbReference type="Proteomes" id="UP001201549">
    <property type="component" value="Unassembled WGS sequence"/>
</dbReference>
<feature type="chain" id="PRO_5047293733" evidence="1">
    <location>
        <begin position="21"/>
        <end position="205"/>
    </location>
</feature>
<gene>
    <name evidence="2" type="ORF">L9G74_16815</name>
</gene>
<comment type="caution">
    <text evidence="2">The sequence shown here is derived from an EMBL/GenBank/DDBJ whole genome shotgun (WGS) entry which is preliminary data.</text>
</comment>
<dbReference type="SMART" id="SM00671">
    <property type="entry name" value="SEL1"/>
    <property type="match status" value="2"/>
</dbReference>
<dbReference type="PANTHER" id="PTHR43628">
    <property type="entry name" value="ACTIVATOR OF C KINASE PROTEIN 1-RELATED"/>
    <property type="match status" value="1"/>
</dbReference>
<dbReference type="InterPro" id="IPR006597">
    <property type="entry name" value="Sel1-like"/>
</dbReference>
<accession>A0ABT2FP30</accession>
<organism evidence="2 3">
    <name type="scientific">Shewanella electrica</name>
    <dbReference type="NCBI Taxonomy" id="515560"/>
    <lineage>
        <taxon>Bacteria</taxon>
        <taxon>Pseudomonadati</taxon>
        <taxon>Pseudomonadota</taxon>
        <taxon>Gammaproteobacteria</taxon>
        <taxon>Alteromonadales</taxon>
        <taxon>Shewanellaceae</taxon>
        <taxon>Shewanella</taxon>
    </lineage>
</organism>
<dbReference type="EMBL" id="JAKOGG010000016">
    <property type="protein sequence ID" value="MCS4558101.1"/>
    <property type="molecule type" value="Genomic_DNA"/>
</dbReference>
<dbReference type="Gene3D" id="1.25.40.10">
    <property type="entry name" value="Tetratricopeptide repeat domain"/>
    <property type="match status" value="1"/>
</dbReference>
<sequence>MLLRILLLLLLSATALTAKAELKAVDIYSDEELLQLIRQNTYLQRVKQDDCQIVKDIEAHASVLQEPLYQILWGEMLNYGVCVAAQPSRGVEWLRRAAEQGSPEAMLKLAEYYEQGKFLMKDPERAVYYVFPAASEGNLAAQMKLVKLLGEGYGTPRDYVLAYHWLYNQTFADTKTQRQSEKLLAKLAQLMPASQLERAKAVQLH</sequence>
<dbReference type="InterPro" id="IPR052945">
    <property type="entry name" value="Mitotic_Regulator"/>
</dbReference>
<keyword evidence="3" id="KW-1185">Reference proteome</keyword>
<reference evidence="3" key="1">
    <citation type="submission" date="2023-07" db="EMBL/GenBank/DDBJ databases">
        <title>Shewanella mangrovi sp. nov., an acetaldehyde- degrading bacterium isolated from mangrove sediment.</title>
        <authorList>
            <person name="Liu Y."/>
        </authorList>
    </citation>
    <scope>NUCLEOTIDE SEQUENCE [LARGE SCALE GENOMIC DNA]</scope>
    <source>
        <strain evidence="3">C32</strain>
    </source>
</reference>
<evidence type="ECO:0000256" key="1">
    <source>
        <dbReference type="SAM" id="SignalP"/>
    </source>
</evidence>
<evidence type="ECO:0000313" key="2">
    <source>
        <dbReference type="EMBL" id="MCS4558101.1"/>
    </source>
</evidence>
<keyword evidence="1" id="KW-0732">Signal</keyword>
<dbReference type="SUPFAM" id="SSF81901">
    <property type="entry name" value="HCP-like"/>
    <property type="match status" value="1"/>
</dbReference>
<dbReference type="PANTHER" id="PTHR43628:SF1">
    <property type="entry name" value="CHITIN SYNTHASE REGULATORY FACTOR 2-RELATED"/>
    <property type="match status" value="1"/>
</dbReference>